<sequence>MVQRDCASRRRSGRSPKRRDSGGRMSLLVICGRHRSPSCISIVLLICLETLLLFTVSNCAKTFYMHWNTTNS</sequence>
<evidence type="ECO:0000313" key="2">
    <source>
        <dbReference type="Proteomes" id="UP000092462"/>
    </source>
</evidence>
<protein>
    <submittedName>
        <fullName evidence="1">Uncharacterized protein</fullName>
    </submittedName>
</protein>
<proteinExistence type="predicted"/>
<dbReference type="VEuPathDB" id="VectorBase:PPAI011038"/>
<dbReference type="VEuPathDB" id="VectorBase:PPAPM1_010430"/>
<name>A0A1B0DR55_PHLPP</name>
<dbReference type="AlphaFoldDB" id="A0A1B0DR55"/>
<keyword evidence="2" id="KW-1185">Reference proteome</keyword>
<evidence type="ECO:0000313" key="1">
    <source>
        <dbReference type="EnsemblMetazoa" id="PPAI011038-PA"/>
    </source>
</evidence>
<organism evidence="1 2">
    <name type="scientific">Phlebotomus papatasi</name>
    <name type="common">Sandfly</name>
    <dbReference type="NCBI Taxonomy" id="29031"/>
    <lineage>
        <taxon>Eukaryota</taxon>
        <taxon>Metazoa</taxon>
        <taxon>Ecdysozoa</taxon>
        <taxon>Arthropoda</taxon>
        <taxon>Hexapoda</taxon>
        <taxon>Insecta</taxon>
        <taxon>Pterygota</taxon>
        <taxon>Neoptera</taxon>
        <taxon>Endopterygota</taxon>
        <taxon>Diptera</taxon>
        <taxon>Nematocera</taxon>
        <taxon>Psychodoidea</taxon>
        <taxon>Psychodidae</taxon>
        <taxon>Phlebotomus</taxon>
        <taxon>Phlebotomus</taxon>
    </lineage>
</organism>
<dbReference type="Proteomes" id="UP000092462">
    <property type="component" value="Unassembled WGS sequence"/>
</dbReference>
<dbReference type="EMBL" id="AJVK01019686">
    <property type="status" value="NOT_ANNOTATED_CDS"/>
    <property type="molecule type" value="Genomic_DNA"/>
</dbReference>
<accession>A0A1B0DR55</accession>
<dbReference type="EnsemblMetazoa" id="PPAI011038-RA">
    <property type="protein sequence ID" value="PPAI011038-PA"/>
    <property type="gene ID" value="PPAI011038"/>
</dbReference>
<reference evidence="1" key="1">
    <citation type="submission" date="2022-08" db="UniProtKB">
        <authorList>
            <consortium name="EnsemblMetazoa"/>
        </authorList>
    </citation>
    <scope>IDENTIFICATION</scope>
    <source>
        <strain evidence="1">Israel</strain>
    </source>
</reference>